<name>A0AA90H7G0_9ACTN</name>
<dbReference type="Pfam" id="PF02624">
    <property type="entry name" value="YcaO"/>
    <property type="match status" value="1"/>
</dbReference>
<dbReference type="InterPro" id="IPR022291">
    <property type="entry name" value="Bacteriocin_synth_cyclodeHase"/>
</dbReference>
<organism evidence="3">
    <name type="scientific">Streptantibioticus silvisoli</name>
    <dbReference type="NCBI Taxonomy" id="2705255"/>
    <lineage>
        <taxon>Bacteria</taxon>
        <taxon>Bacillati</taxon>
        <taxon>Actinomycetota</taxon>
        <taxon>Actinomycetes</taxon>
        <taxon>Kitasatosporales</taxon>
        <taxon>Streptomycetaceae</taxon>
        <taxon>Streptantibioticus</taxon>
    </lineage>
</organism>
<accession>A0AA90H7G0</accession>
<dbReference type="InterPro" id="IPR003776">
    <property type="entry name" value="YcaO-like_dom"/>
</dbReference>
<dbReference type="Gene3D" id="3.40.50.720">
    <property type="entry name" value="NAD(P)-binding Rossmann-like Domain"/>
    <property type="match status" value="1"/>
</dbReference>
<dbReference type="Gene3D" id="3.30.1330.230">
    <property type="match status" value="1"/>
</dbReference>
<feature type="domain" description="YcaO" evidence="2">
    <location>
        <begin position="275"/>
        <end position="660"/>
    </location>
</feature>
<dbReference type="NCBIfam" id="TIGR03882">
    <property type="entry name" value="cyclo_dehyd_2"/>
    <property type="match status" value="1"/>
</dbReference>
<dbReference type="EMBL" id="JABXJJ020000031">
    <property type="protein sequence ID" value="MDI5972370.1"/>
    <property type="molecule type" value="Genomic_DNA"/>
</dbReference>
<proteinExistence type="predicted"/>
<dbReference type="InterPro" id="IPR027624">
    <property type="entry name" value="TOMM_cyclo_SagD"/>
</dbReference>
<dbReference type="Gene3D" id="3.30.40.250">
    <property type="match status" value="1"/>
</dbReference>
<evidence type="ECO:0000256" key="1">
    <source>
        <dbReference type="SAM" id="MobiDB-lite"/>
    </source>
</evidence>
<gene>
    <name evidence="3" type="ORF">POF50_024035</name>
</gene>
<dbReference type="PANTHER" id="PTHR37809">
    <property type="entry name" value="RIBOSOMAL PROTEIN S12 METHYLTHIOTRANSFERASE ACCESSORY FACTOR YCAO"/>
    <property type="match status" value="1"/>
</dbReference>
<dbReference type="NCBIfam" id="TIGR03604">
    <property type="entry name" value="TOMM_cyclo_SagD"/>
    <property type="match status" value="1"/>
</dbReference>
<dbReference type="PANTHER" id="PTHR37809:SF1">
    <property type="entry name" value="RIBOSOMAL PROTEIN S12 METHYLTHIOTRANSFERASE ACCESSORY FACTOR YCAO"/>
    <property type="match status" value="1"/>
</dbReference>
<feature type="region of interest" description="Disordered" evidence="1">
    <location>
        <begin position="1"/>
        <end position="29"/>
    </location>
</feature>
<dbReference type="AlphaFoldDB" id="A0AA90H7G0"/>
<sequence length="660" mass="70010">MRAEAAPRPAAGTADTADTADGTGGGAAPWAAGTARFQAAVRHGAAGHGVDPAGVSVRALGARDELAAAGPGAAIAPDAVVHLYGHQAVVGPFPAGRGRTSGCPRCLVRRWQSVRPGPLRDALELGSGTTATGEWPLPLPFVTDAVAALVAAARERAARDGGRYPSVHLVDLETLRVDRAPLVADPECPSCGVRTEDTARAARIAVDSAPKADPAGFRLRPVDAYELSLEAFVNPVTGMLGPSVAPDLVSASTASTVGAFTLRSGSYLRESYWGGHTGGYRRSVRVGLLEGMERFAGMRPRGRRTTVVASLDELGADALDPRACGVYSDAFYAGQDVTEPFAPDVRRPWVWGWSLRDERPLLVPEVTAYYHAPGGLRQRFVQESSNGRASGGAAAEAVYYGLMEVVERDAFLVGWYGRARLPEIDPYTSRDPATVHMVQRLEMYGYRARFFDNRISFPVPVVTAVAQRIDGGTGTLCFGAGASWDPEAALGAGLCEIATDAVNLRARTVRDRARLTALAQDFDQVRVLHDHPLVYGLPAMARHADFLLAGRDPADRLPVSALTPAHRPAADLREDLAAAVAAVTARGFDVVVVDQTMPAQAALGLHTVAVIVPGLVPIDFGWSRQRALRMPRVRTALREAGLLDRDLAEADLNPAPHPFP</sequence>
<evidence type="ECO:0000313" key="3">
    <source>
        <dbReference type="EMBL" id="MDI5972370.1"/>
    </source>
</evidence>
<comment type="caution">
    <text evidence="3">The sequence shown here is derived from an EMBL/GenBank/DDBJ whole genome shotgun (WGS) entry which is preliminary data.</text>
</comment>
<evidence type="ECO:0000259" key="2">
    <source>
        <dbReference type="PROSITE" id="PS51664"/>
    </source>
</evidence>
<reference evidence="3" key="1">
    <citation type="submission" date="2023-05" db="EMBL/GenBank/DDBJ databases">
        <title>Streptantibioticus silvisoli sp. nov., acidotolerant actinomycetes 1 from pine litter.</title>
        <authorList>
            <person name="Swiecimska M."/>
            <person name="Golinska P."/>
            <person name="Sangal V."/>
            <person name="Wachnowicz B."/>
            <person name="Goodfellow M."/>
        </authorList>
    </citation>
    <scope>NUCLEOTIDE SEQUENCE</scope>
    <source>
        <strain evidence="3">SL13</strain>
    </source>
</reference>
<dbReference type="Gene3D" id="3.30.160.660">
    <property type="match status" value="1"/>
</dbReference>
<feature type="compositionally biased region" description="Low complexity" evidence="1">
    <location>
        <begin position="1"/>
        <end position="21"/>
    </location>
</feature>
<dbReference type="PROSITE" id="PS51664">
    <property type="entry name" value="YCAO"/>
    <property type="match status" value="1"/>
</dbReference>
<dbReference type="RefSeq" id="WP_271314016.1">
    <property type="nucleotide sequence ID" value="NZ_JABXJJ020000031.1"/>
</dbReference>
<protein>
    <submittedName>
        <fullName evidence="3">TOMM leader peptide-binding protein</fullName>
    </submittedName>
</protein>